<dbReference type="CDD" id="cd01174">
    <property type="entry name" value="ribokinase"/>
    <property type="match status" value="1"/>
</dbReference>
<keyword evidence="6 12" id="KW-0547">Nucleotide-binding</keyword>
<evidence type="ECO:0000256" key="6">
    <source>
        <dbReference type="ARBA" id="ARBA00022741"/>
    </source>
</evidence>
<evidence type="ECO:0000256" key="3">
    <source>
        <dbReference type="ARBA" id="ARBA00016943"/>
    </source>
</evidence>
<keyword evidence="12" id="KW-0963">Cytoplasm</keyword>
<evidence type="ECO:0000256" key="4">
    <source>
        <dbReference type="ARBA" id="ARBA00022679"/>
    </source>
</evidence>
<evidence type="ECO:0000256" key="9">
    <source>
        <dbReference type="ARBA" id="ARBA00022842"/>
    </source>
</evidence>
<dbReference type="AlphaFoldDB" id="A0AAF0Z7I8"/>
<keyword evidence="11 12" id="KW-0119">Carbohydrate metabolism</keyword>
<organism evidence="15 16">
    <name type="scientific">Sanguibacter biliveldensis</name>
    <dbReference type="NCBI Taxonomy" id="3030830"/>
    <lineage>
        <taxon>Bacteria</taxon>
        <taxon>Bacillati</taxon>
        <taxon>Actinomycetota</taxon>
        <taxon>Actinomycetes</taxon>
        <taxon>Micrococcales</taxon>
        <taxon>Sanguibacteraceae</taxon>
        <taxon>Sanguibacter</taxon>
    </lineage>
</organism>
<feature type="binding site" evidence="12">
    <location>
        <begin position="292"/>
        <end position="297"/>
    </location>
    <ligand>
        <name>ATP</name>
        <dbReference type="ChEBI" id="CHEBI:30616"/>
    </ligand>
</feature>
<evidence type="ECO:0000259" key="14">
    <source>
        <dbReference type="Pfam" id="PF00294"/>
    </source>
</evidence>
<dbReference type="Proteomes" id="UP001304340">
    <property type="component" value="Chromosome"/>
</dbReference>
<dbReference type="InterPro" id="IPR002139">
    <property type="entry name" value="Ribo/fructo_kinase"/>
</dbReference>
<keyword evidence="5 12" id="KW-0479">Metal-binding</keyword>
<name>A0AAF0Z7I8_9MICO</name>
<evidence type="ECO:0000256" key="7">
    <source>
        <dbReference type="ARBA" id="ARBA00022777"/>
    </source>
</evidence>
<feature type="active site" description="Proton acceptor" evidence="12">
    <location>
        <position position="324"/>
    </location>
</feature>
<accession>A0AAF0Z7I8</accession>
<evidence type="ECO:0000256" key="2">
    <source>
        <dbReference type="ARBA" id="ARBA00012035"/>
    </source>
</evidence>
<feature type="binding site" evidence="12">
    <location>
        <position position="320"/>
    </location>
    <ligand>
        <name>K(+)</name>
        <dbReference type="ChEBI" id="CHEBI:29103"/>
    </ligand>
</feature>
<feature type="compositionally biased region" description="Low complexity" evidence="13">
    <location>
        <begin position="239"/>
        <end position="253"/>
    </location>
</feature>
<keyword evidence="16" id="KW-1185">Reference proteome</keyword>
<feature type="binding site" evidence="12">
    <location>
        <position position="318"/>
    </location>
    <ligand>
        <name>K(+)</name>
        <dbReference type="ChEBI" id="CHEBI:29103"/>
    </ligand>
</feature>
<dbReference type="EC" id="2.7.1.15" evidence="2 12"/>
<comment type="subcellular location">
    <subcellularLocation>
        <location evidence="12">Cytoplasm</location>
    </subcellularLocation>
</comment>
<evidence type="ECO:0000313" key="15">
    <source>
        <dbReference type="EMBL" id="WPF82507.1"/>
    </source>
</evidence>
<feature type="binding site" evidence="12">
    <location>
        <begin position="323"/>
        <end position="324"/>
    </location>
    <ligand>
        <name>ATP</name>
        <dbReference type="ChEBI" id="CHEBI:30616"/>
    </ligand>
</feature>
<evidence type="ECO:0000313" key="16">
    <source>
        <dbReference type="Proteomes" id="UP001304340"/>
    </source>
</evidence>
<comment type="similarity">
    <text evidence="1">Belongs to the carbohydrate kinase pfkB family.</text>
</comment>
<comment type="activity regulation">
    <text evidence="12">Activated by a monovalent cation that binds near, but not in, the active site. The most likely occupant of the site in vivo is potassium. Ion binding induces a conformational change that may alter substrate affinity.</text>
</comment>
<dbReference type="InterPro" id="IPR002173">
    <property type="entry name" value="Carboh/pur_kinase_PfkB_CS"/>
</dbReference>
<keyword evidence="8 12" id="KW-0067">ATP-binding</keyword>
<comment type="pathway">
    <text evidence="12">Carbohydrate metabolism; D-ribose degradation; D-ribose 5-phosphate from beta-D-ribopyranose: step 2/2.</text>
</comment>
<dbReference type="InterPro" id="IPR011877">
    <property type="entry name" value="Ribokinase"/>
</dbReference>
<dbReference type="PROSITE" id="PS00584">
    <property type="entry name" value="PFKB_KINASES_2"/>
    <property type="match status" value="1"/>
</dbReference>
<evidence type="ECO:0000256" key="1">
    <source>
        <dbReference type="ARBA" id="ARBA00005380"/>
    </source>
</evidence>
<dbReference type="KEGG" id="sbil:SANBI_000112"/>
<feature type="domain" description="Carbohydrate kinase PfkB" evidence="14">
    <location>
        <begin position="24"/>
        <end position="212"/>
    </location>
</feature>
<evidence type="ECO:0000256" key="8">
    <source>
        <dbReference type="ARBA" id="ARBA00022840"/>
    </source>
</evidence>
<feature type="binding site" evidence="12">
    <location>
        <position position="324"/>
    </location>
    <ligand>
        <name>substrate</name>
    </ligand>
</feature>
<evidence type="ECO:0000256" key="10">
    <source>
        <dbReference type="ARBA" id="ARBA00022958"/>
    </source>
</evidence>
<dbReference type="Pfam" id="PF00294">
    <property type="entry name" value="PfkB"/>
    <property type="match status" value="2"/>
</dbReference>
<dbReference type="HAMAP" id="MF_01987">
    <property type="entry name" value="Ribokinase"/>
    <property type="match status" value="1"/>
</dbReference>
<keyword evidence="10 12" id="KW-0630">Potassium</keyword>
<feature type="binding site" evidence="12">
    <location>
        <position position="359"/>
    </location>
    <ligand>
        <name>K(+)</name>
        <dbReference type="ChEBI" id="CHEBI:29103"/>
    </ligand>
</feature>
<evidence type="ECO:0000256" key="12">
    <source>
        <dbReference type="HAMAP-Rule" id="MF_01987"/>
    </source>
</evidence>
<comment type="caution">
    <text evidence="12">Lacks conserved residue(s) required for the propagation of feature annotation.</text>
</comment>
<dbReference type="InterPro" id="IPR011611">
    <property type="entry name" value="PfkB_dom"/>
</dbReference>
<evidence type="ECO:0000256" key="11">
    <source>
        <dbReference type="ARBA" id="ARBA00023277"/>
    </source>
</evidence>
<feature type="binding site" evidence="12">
    <location>
        <begin position="61"/>
        <end position="65"/>
    </location>
    <ligand>
        <name>substrate</name>
    </ligand>
</feature>
<feature type="binding site" evidence="12">
    <location>
        <position position="161"/>
    </location>
    <ligand>
        <name>substrate</name>
    </ligand>
</feature>
<comment type="similarity">
    <text evidence="12">Belongs to the carbohydrate kinase PfkB family. Ribokinase subfamily.</text>
</comment>
<dbReference type="GO" id="GO:0004747">
    <property type="term" value="F:ribokinase activity"/>
    <property type="evidence" value="ECO:0007669"/>
    <property type="project" value="UniProtKB-UniRule"/>
</dbReference>
<dbReference type="GO" id="GO:0005829">
    <property type="term" value="C:cytosol"/>
    <property type="evidence" value="ECO:0007669"/>
    <property type="project" value="TreeGrafter"/>
</dbReference>
<feature type="region of interest" description="Disordered" evidence="13">
    <location>
        <begin position="219"/>
        <end position="271"/>
    </location>
</feature>
<feature type="binding site" evidence="12">
    <location>
        <position position="357"/>
    </location>
    <ligand>
        <name>K(+)</name>
        <dbReference type="ChEBI" id="CHEBI:29103"/>
    </ligand>
</feature>
<feature type="compositionally biased region" description="Basic and acidic residues" evidence="13">
    <location>
        <begin position="400"/>
        <end position="411"/>
    </location>
</feature>
<keyword evidence="4 12" id="KW-0808">Transferase</keyword>
<sequence>MNQHTRTVPRPEVAGGPPAAHGRTGVVVVGSVNADLLTTVDQHPRPGETVLGRTLDVLPGGKGANQAVAAAQLGAQTALVGAVGSDQFAEPALAGLQAAGVDLGAVTAVEGSTGVAQVTVSADGENAIVVIPGANASVDDVVVDAYAELVGGAAVVVVQGEIPRTGIEAAARHTQGRLVVNLAPVVDVDREVLLAADPLVVNEHEAALVLAMLDASSGPVEAASSGTPSSGAEVPDGVATGSSTTGKATTGSAPEETEPEDTAVETDRGTADDEQRVVDALLAHGVPSVVLTVGARGALVVDGSGTTLVPSPRVEAVDTTGAGDAFVGALAYRLSEGDGLVEAARLAARVGAYAVRGSGAQPSYPWAGDPLPETIAQCAARAASAATSAAQAAVGATRAGADHHEPKDDRR</sequence>
<dbReference type="EMBL" id="CP138359">
    <property type="protein sequence ID" value="WPF82507.1"/>
    <property type="molecule type" value="Genomic_DNA"/>
</dbReference>
<evidence type="ECO:0000256" key="13">
    <source>
        <dbReference type="SAM" id="MobiDB-lite"/>
    </source>
</evidence>
<feature type="region of interest" description="Disordered" evidence="13">
    <location>
        <begin position="1"/>
        <end position="22"/>
    </location>
</feature>
<dbReference type="PANTHER" id="PTHR10584:SF166">
    <property type="entry name" value="RIBOKINASE"/>
    <property type="match status" value="1"/>
</dbReference>
<dbReference type="GO" id="GO:0046872">
    <property type="term" value="F:metal ion binding"/>
    <property type="evidence" value="ECO:0007669"/>
    <property type="project" value="UniProtKB-KW"/>
</dbReference>
<dbReference type="GO" id="GO:0005524">
    <property type="term" value="F:ATP binding"/>
    <property type="evidence" value="ECO:0007669"/>
    <property type="project" value="UniProtKB-UniRule"/>
</dbReference>
<dbReference type="Gene3D" id="3.40.1190.20">
    <property type="match status" value="2"/>
</dbReference>
<keyword evidence="7 12" id="KW-0418">Kinase</keyword>
<feature type="compositionally biased region" description="Acidic residues" evidence="13">
    <location>
        <begin position="255"/>
        <end position="264"/>
    </location>
</feature>
<feature type="binding site" evidence="12">
    <location>
        <position position="202"/>
    </location>
    <ligand>
        <name>ATP</name>
        <dbReference type="ChEBI" id="CHEBI:30616"/>
    </ligand>
</feature>
<dbReference type="PANTHER" id="PTHR10584">
    <property type="entry name" value="SUGAR KINASE"/>
    <property type="match status" value="1"/>
</dbReference>
<proteinExistence type="inferred from homology"/>
<feature type="region of interest" description="Disordered" evidence="13">
    <location>
        <begin position="392"/>
        <end position="411"/>
    </location>
</feature>
<reference evidence="16" key="1">
    <citation type="submission" date="2023-11" db="EMBL/GenBank/DDBJ databases">
        <authorList>
            <person name="Helweg L.P."/>
            <person name="Kiel A."/>
            <person name="Hitz F."/>
            <person name="Ruckert-Reed C."/>
            <person name="Busche T."/>
            <person name="Kaltschmidt B."/>
            <person name="Kaltschmidt C."/>
        </authorList>
    </citation>
    <scope>NUCLEOTIDE SEQUENCE [LARGE SCALE GENOMIC DNA]</scope>
    <source>
        <strain evidence="16">4.1</strain>
    </source>
</reference>
<feature type="binding site" evidence="12">
    <location>
        <position position="354"/>
    </location>
    <ligand>
        <name>K(+)</name>
        <dbReference type="ChEBI" id="CHEBI:29103"/>
    </ligand>
</feature>
<feature type="binding site" evidence="12">
    <location>
        <begin position="33"/>
        <end position="35"/>
    </location>
    <ligand>
        <name>substrate</name>
    </ligand>
</feature>
<feature type="domain" description="Carbohydrate kinase PfkB" evidence="14">
    <location>
        <begin position="255"/>
        <end position="366"/>
    </location>
</feature>
<dbReference type="GO" id="GO:0019303">
    <property type="term" value="P:D-ribose catabolic process"/>
    <property type="evidence" value="ECO:0007669"/>
    <property type="project" value="UniProtKB-UniRule"/>
</dbReference>
<dbReference type="SUPFAM" id="SSF53613">
    <property type="entry name" value="Ribokinase-like"/>
    <property type="match status" value="1"/>
</dbReference>
<dbReference type="PRINTS" id="PR00990">
    <property type="entry name" value="RIBOKINASE"/>
</dbReference>
<gene>
    <name evidence="12" type="primary">rbsK</name>
    <name evidence="15" type="ORF">SANBI_000112</name>
</gene>
<feature type="binding site" evidence="12">
    <location>
        <position position="363"/>
    </location>
    <ligand>
        <name>K(+)</name>
        <dbReference type="ChEBI" id="CHEBI:29103"/>
    </ligand>
</feature>
<keyword evidence="9 12" id="KW-0460">Magnesium</keyword>
<comment type="cofactor">
    <cofactor evidence="12">
        <name>Mg(2+)</name>
        <dbReference type="ChEBI" id="CHEBI:18420"/>
    </cofactor>
    <text evidence="12">Requires a divalent cation, most likely magnesium in vivo, as an electrophilic catalyst to aid phosphoryl group transfer. It is the chelate of the metal and the nucleotide that is the actual substrate.</text>
</comment>
<evidence type="ECO:0000256" key="5">
    <source>
        <dbReference type="ARBA" id="ARBA00022723"/>
    </source>
</evidence>
<comment type="catalytic activity">
    <reaction evidence="12">
        <text>D-ribose + ATP = D-ribose 5-phosphate + ADP + H(+)</text>
        <dbReference type="Rhea" id="RHEA:13697"/>
        <dbReference type="ChEBI" id="CHEBI:15378"/>
        <dbReference type="ChEBI" id="CHEBI:30616"/>
        <dbReference type="ChEBI" id="CHEBI:47013"/>
        <dbReference type="ChEBI" id="CHEBI:78346"/>
        <dbReference type="ChEBI" id="CHEBI:456216"/>
        <dbReference type="EC" id="2.7.1.15"/>
    </reaction>
</comment>
<dbReference type="RefSeq" id="WP_319157950.1">
    <property type="nucleotide sequence ID" value="NZ_CP138359.1"/>
</dbReference>
<protein>
    <recommendedName>
        <fullName evidence="3 12">Ribokinase</fullName>
        <shortName evidence="12">RK</shortName>
        <ecNumber evidence="2 12">2.7.1.15</ecNumber>
    </recommendedName>
</protein>
<comment type="subunit">
    <text evidence="12">Homodimer.</text>
</comment>
<dbReference type="InterPro" id="IPR029056">
    <property type="entry name" value="Ribokinase-like"/>
</dbReference>
<comment type="function">
    <text evidence="12">Catalyzes the phosphorylation of ribose at O-5 in a reaction requiring ATP and magnesium. The resulting D-ribose-5-phosphate can then be used either for sythesis of nucleotides, histidine, and tryptophan, or as a component of the pentose phosphate pathway.</text>
</comment>